<dbReference type="EMBL" id="CM046512">
    <property type="protein sequence ID" value="KAI8654762.1"/>
    <property type="molecule type" value="Genomic_DNA"/>
</dbReference>
<sequence>MMLRITTLLALFPTVFGARLPSTANCTGECQTAYETAYDFDSSGWVVDDLADDPFWQAPTNLTNVVPGDLLKWETLSAEAVGTNWTIPGGTSLSRLVYVTEDIDGDPLPATAFVLLPFAQPKSGGKLRTVLWAHGTAGTAAVCAPSNHHSLYYEWSAPYAYVQAGYAVIAPDYTGLGIKIPQGFMYEAGWSHAADAAYSLVAARKVIGEWLSDEWVAIGQSEGGLTTWRLNERLATPDSKALKKAGNLIGVVSIAPALRPIDLLETFSDEPSLFGITALLSSYIMRSISGLYSDFRLERYLTQAGLELAKYAGENGCSLSGLSVFAGLTKESFFKNVDWKRDPAVVEWRKKYNGEGRTSKIAAPLLVVQGDADLAVPAAFTKEDLKGIRAANPRSSIRYYEYKALDHDLVTGSAQKDYLAWVKDRFDGVKANPGFFTSTISNLTSAFYPMMRVYDAKSYGEPGV</sequence>
<comment type="caution">
    <text evidence="1">The sequence shown here is derived from an EMBL/GenBank/DDBJ whole genome shotgun (WGS) entry which is preliminary data.</text>
</comment>
<dbReference type="Proteomes" id="UP001065298">
    <property type="component" value="Chromosome 10"/>
</dbReference>
<name>A0ACC0QJV0_9HYPO</name>
<organism evidence="1 2">
    <name type="scientific">Fusarium keratoplasticum</name>
    <dbReference type="NCBI Taxonomy" id="1328300"/>
    <lineage>
        <taxon>Eukaryota</taxon>
        <taxon>Fungi</taxon>
        <taxon>Dikarya</taxon>
        <taxon>Ascomycota</taxon>
        <taxon>Pezizomycotina</taxon>
        <taxon>Sordariomycetes</taxon>
        <taxon>Hypocreomycetidae</taxon>
        <taxon>Hypocreales</taxon>
        <taxon>Nectriaceae</taxon>
        <taxon>Fusarium</taxon>
        <taxon>Fusarium solani species complex</taxon>
    </lineage>
</organism>
<keyword evidence="2" id="KW-1185">Reference proteome</keyword>
<proteinExistence type="predicted"/>
<reference evidence="1" key="1">
    <citation type="submission" date="2022-06" db="EMBL/GenBank/DDBJ databases">
        <title>Fusarium solani species complex genomes reveal bases of compartmentalisation and animal pathogenesis.</title>
        <authorList>
            <person name="Tsai I.J."/>
        </authorList>
    </citation>
    <scope>NUCLEOTIDE SEQUENCE</scope>
    <source>
        <strain evidence="1">Fu6.1</strain>
    </source>
</reference>
<evidence type="ECO:0000313" key="2">
    <source>
        <dbReference type="Proteomes" id="UP001065298"/>
    </source>
</evidence>
<evidence type="ECO:0000313" key="1">
    <source>
        <dbReference type="EMBL" id="KAI8654762.1"/>
    </source>
</evidence>
<gene>
    <name evidence="1" type="ORF">NCS57_01223300</name>
</gene>
<accession>A0ACC0QJV0</accession>
<protein>
    <submittedName>
        <fullName evidence="1">Uncharacterized protein</fullName>
    </submittedName>
</protein>